<gene>
    <name evidence="1" type="ORF">RDB_LOCUS127159</name>
</gene>
<dbReference type="EMBL" id="CAJMWS010000381">
    <property type="protein sequence ID" value="CAE6439621.1"/>
    <property type="molecule type" value="Genomic_DNA"/>
</dbReference>
<organism evidence="1 2">
    <name type="scientific">Rhizoctonia solani</name>
    <dbReference type="NCBI Taxonomy" id="456999"/>
    <lineage>
        <taxon>Eukaryota</taxon>
        <taxon>Fungi</taxon>
        <taxon>Dikarya</taxon>
        <taxon>Basidiomycota</taxon>
        <taxon>Agaricomycotina</taxon>
        <taxon>Agaricomycetes</taxon>
        <taxon>Cantharellales</taxon>
        <taxon>Ceratobasidiaceae</taxon>
        <taxon>Rhizoctonia</taxon>
    </lineage>
</organism>
<sequence length="146" mass="15629">MGIQGNFMIMNLEGFCLFTPPGAGESFPGPPLQVMPQGVPPAIIHIQDLGGDKYKLTPVQHRSHCIGAFPGGSPKLLHLFPQGQGQDEFTEWAIEPAGNGEYEIHTTSGPGNENWTAQGGPGGMIELQPAVGEPGQRWRIVQTSQD</sequence>
<reference evidence="1" key="1">
    <citation type="submission" date="2021-01" db="EMBL/GenBank/DDBJ databases">
        <authorList>
            <person name="Kaushik A."/>
        </authorList>
    </citation>
    <scope>NUCLEOTIDE SEQUENCE</scope>
    <source>
        <strain evidence="1">AG1-1C</strain>
    </source>
</reference>
<dbReference type="Proteomes" id="UP000663846">
    <property type="component" value="Unassembled WGS sequence"/>
</dbReference>
<comment type="caution">
    <text evidence="1">The sequence shown here is derived from an EMBL/GenBank/DDBJ whole genome shotgun (WGS) entry which is preliminary data.</text>
</comment>
<dbReference type="InterPro" id="IPR035992">
    <property type="entry name" value="Ricin_B-like_lectins"/>
</dbReference>
<accession>A0A8H2XYP6</accession>
<evidence type="ECO:0000313" key="2">
    <source>
        <dbReference type="Proteomes" id="UP000663846"/>
    </source>
</evidence>
<evidence type="ECO:0000313" key="1">
    <source>
        <dbReference type="EMBL" id="CAE6439621.1"/>
    </source>
</evidence>
<evidence type="ECO:0008006" key="3">
    <source>
        <dbReference type="Google" id="ProtNLM"/>
    </source>
</evidence>
<protein>
    <recommendedName>
        <fullName evidence="3">Ricin B lectin domain-containing protein</fullName>
    </recommendedName>
</protein>
<dbReference type="SUPFAM" id="SSF50370">
    <property type="entry name" value="Ricin B-like lectins"/>
    <property type="match status" value="1"/>
</dbReference>
<proteinExistence type="predicted"/>
<dbReference type="AlphaFoldDB" id="A0A8H2XYP6"/>
<name>A0A8H2XYP6_9AGAM</name>